<keyword evidence="2 6" id="KW-0479">Metal-binding</keyword>
<evidence type="ECO:0000313" key="12">
    <source>
        <dbReference type="RefSeq" id="XP_021843599.1"/>
    </source>
</evidence>
<feature type="domain" description="SWIM-type" evidence="8">
    <location>
        <begin position="568"/>
        <end position="604"/>
    </location>
</feature>
<feature type="compositionally biased region" description="Acidic residues" evidence="7">
    <location>
        <begin position="10"/>
        <end position="20"/>
    </location>
</feature>
<gene>
    <name evidence="10 11 12" type="primary">LOC110783558</name>
</gene>
<feature type="region of interest" description="Disordered" evidence="7">
    <location>
        <begin position="701"/>
        <end position="724"/>
    </location>
</feature>
<dbReference type="OrthoDB" id="742364at2759"/>
<dbReference type="GO" id="GO:0006355">
    <property type="term" value="P:regulation of DNA-templated transcription"/>
    <property type="evidence" value="ECO:0007669"/>
    <property type="project" value="UniProtKB-UniRule"/>
</dbReference>
<evidence type="ECO:0000256" key="6">
    <source>
        <dbReference type="RuleBase" id="RU367018"/>
    </source>
</evidence>
<dbReference type="GO" id="GO:0008270">
    <property type="term" value="F:zinc ion binding"/>
    <property type="evidence" value="ECO:0007669"/>
    <property type="project" value="UniProtKB-UniRule"/>
</dbReference>
<comment type="subcellular location">
    <subcellularLocation>
        <location evidence="6">Nucleus</location>
    </subcellularLocation>
</comment>
<reference evidence="10 11" key="2">
    <citation type="submission" date="2025-04" db="UniProtKB">
        <authorList>
            <consortium name="RefSeq"/>
        </authorList>
    </citation>
    <scope>IDENTIFICATION</scope>
</reference>
<dbReference type="InterPro" id="IPR018289">
    <property type="entry name" value="MULE_transposase_dom"/>
</dbReference>
<feature type="compositionally biased region" description="Basic residues" evidence="7">
    <location>
        <begin position="712"/>
        <end position="723"/>
    </location>
</feature>
<dbReference type="GeneID" id="110783558"/>
<dbReference type="InterPro" id="IPR004330">
    <property type="entry name" value="FAR1_DNA_bnd_dom"/>
</dbReference>
<keyword evidence="3 5" id="KW-0863">Zinc-finger</keyword>
<dbReference type="InterPro" id="IPR031052">
    <property type="entry name" value="FHY3/FAR1"/>
</dbReference>
<protein>
    <recommendedName>
        <fullName evidence="6">Protein FAR1-RELATED SEQUENCE</fullName>
    </recommendedName>
</protein>
<dbReference type="GO" id="GO:0005634">
    <property type="term" value="C:nucleus"/>
    <property type="evidence" value="ECO:0007669"/>
    <property type="project" value="UniProtKB-SubCell"/>
</dbReference>
<dbReference type="RefSeq" id="XP_021843597.1">
    <property type="nucleotide sequence ID" value="XM_021987905.1"/>
</dbReference>
<comment type="similarity">
    <text evidence="1 6">Belongs to the FHY3/FAR1 family.</text>
</comment>
<dbReference type="PANTHER" id="PTHR31669:SF161">
    <property type="entry name" value="PROTEIN FAR-RED ELONGATED HYPOCOTYL 3"/>
    <property type="match status" value="1"/>
</dbReference>
<dbReference type="Pfam" id="PF10551">
    <property type="entry name" value="MULE"/>
    <property type="match status" value="1"/>
</dbReference>
<dbReference type="InterPro" id="IPR006564">
    <property type="entry name" value="Znf_PMZ"/>
</dbReference>
<dbReference type="AlphaFoldDB" id="A0A9R0I6L6"/>
<organism evidence="9 11">
    <name type="scientific">Spinacia oleracea</name>
    <name type="common">Spinach</name>
    <dbReference type="NCBI Taxonomy" id="3562"/>
    <lineage>
        <taxon>Eukaryota</taxon>
        <taxon>Viridiplantae</taxon>
        <taxon>Streptophyta</taxon>
        <taxon>Embryophyta</taxon>
        <taxon>Tracheophyta</taxon>
        <taxon>Spermatophyta</taxon>
        <taxon>Magnoliopsida</taxon>
        <taxon>eudicotyledons</taxon>
        <taxon>Gunneridae</taxon>
        <taxon>Pentapetalae</taxon>
        <taxon>Caryophyllales</taxon>
        <taxon>Chenopodiaceae</taxon>
        <taxon>Chenopodioideae</taxon>
        <taxon>Anserineae</taxon>
        <taxon>Spinacia</taxon>
    </lineage>
</organism>
<evidence type="ECO:0000256" key="3">
    <source>
        <dbReference type="ARBA" id="ARBA00022771"/>
    </source>
</evidence>
<keyword evidence="4 6" id="KW-0862">Zinc</keyword>
<feature type="region of interest" description="Disordered" evidence="7">
    <location>
        <begin position="1"/>
        <end position="23"/>
    </location>
</feature>
<keyword evidence="9" id="KW-1185">Reference proteome</keyword>
<keyword evidence="6" id="KW-0539">Nucleus</keyword>
<evidence type="ECO:0000256" key="2">
    <source>
        <dbReference type="ARBA" id="ARBA00022723"/>
    </source>
</evidence>
<dbReference type="InterPro" id="IPR007527">
    <property type="entry name" value="Znf_SWIM"/>
</dbReference>
<sequence length="848" mass="97102">MDIDLRLPSGEEDLQDEDQTTDSNMLDRYAKLDSSGDAETTLTVAEVHAEEELALGSTTSDLAEYKEDVNLEPLHGMEFVSHQEAYAFYQEYARSMGFNTAIQNSRRSKTSREFIDAKFACSRYGTKREYDKGNRPRIRQCNKQEPESATGRRSCGKTNCKASMHVKRRPDGRWVIHSFIKEHNHELLPAQAVSEQTRKMYAAMARNYAEYKNVVGLKNDSKIPFDKNRNLLLDAGDAKLLLEFFTQMQTVNSNFFYAVDLSDDLRLKSLLWIDAKSRHDYVNFNDVVSFDTAYIRNKYKMPLALLVGVNQHYQFMLLGCAIVSDESTATYSWILQTWLKAMGGQAPKVIITDQDDAIKSAVSEVFPITRHCFHLWHILGKVSENLGHIIKKHENFMAKFDKCIYRSWGDEEFEKRWQKLVVRFELNKDDEWIQSLYEERKLWVPAFMKDCFFAGMSAIQRSDSVNSYFDKYVHKKTAVPDFLKQYDTITQDRYEEEARADSDTWNKQPALKSPSPFEKHMSTLYTHAMFRKFQVEVLGAVACHPKRERQEDLITTFKVQDFEKNQDFLVTWNEMKSEVSCICHLFEYKGFLCRHTMIVLQICGLSMIPSQYILKRWTKDAKERHLIGDGTEQVLSRVQRYNDLCNRAIKLGEEGSLSQESYNLALRALDEAFTNCIGVNNSCKTLVEVGTSATHGLLSIEDGSPSRSFSKTAKKKNPTKKRKMNTETEAMAIGSQDGLQQMDKLGSRPVTTLDGFYGTQQGVQGMVQLNLMAPTRDNYYGNPPAIQGLGQLNSIAPSHEGYFGQQTMHGLGQMDFFRGPTGFSYGIREEANVNVRPAQLHEDGARHS</sequence>
<dbReference type="PANTHER" id="PTHR31669">
    <property type="entry name" value="PROTEIN FAR1-RELATED SEQUENCE 10-RELATED"/>
    <property type="match status" value="1"/>
</dbReference>
<dbReference type="RefSeq" id="XP_021843599.1">
    <property type="nucleotide sequence ID" value="XM_021987907.1"/>
</dbReference>
<reference evidence="9" key="1">
    <citation type="journal article" date="2021" name="Nat. Commun.">
        <title>Genomic analyses provide insights into spinach domestication and the genetic basis of agronomic traits.</title>
        <authorList>
            <person name="Cai X."/>
            <person name="Sun X."/>
            <person name="Xu C."/>
            <person name="Sun H."/>
            <person name="Wang X."/>
            <person name="Ge C."/>
            <person name="Zhang Z."/>
            <person name="Wang Q."/>
            <person name="Fei Z."/>
            <person name="Jiao C."/>
            <person name="Wang Q."/>
        </authorList>
    </citation>
    <scope>NUCLEOTIDE SEQUENCE [LARGE SCALE GENOMIC DNA]</scope>
    <source>
        <strain evidence="9">cv. Varoflay</strain>
    </source>
</reference>
<comment type="function">
    <text evidence="6">Putative transcription activator involved in regulating light control of development.</text>
</comment>
<evidence type="ECO:0000259" key="8">
    <source>
        <dbReference type="PROSITE" id="PS50966"/>
    </source>
</evidence>
<proteinExistence type="inferred from homology"/>
<evidence type="ECO:0000256" key="1">
    <source>
        <dbReference type="ARBA" id="ARBA00005889"/>
    </source>
</evidence>
<evidence type="ECO:0000313" key="10">
    <source>
        <dbReference type="RefSeq" id="XP_021843597.1"/>
    </source>
</evidence>
<dbReference type="SMART" id="SM00575">
    <property type="entry name" value="ZnF_PMZ"/>
    <property type="match status" value="1"/>
</dbReference>
<dbReference type="RefSeq" id="XP_021843598.1">
    <property type="nucleotide sequence ID" value="XM_021987906.1"/>
</dbReference>
<name>A0A9R0I6L6_SPIOL</name>
<dbReference type="KEGG" id="soe:110783558"/>
<evidence type="ECO:0000256" key="7">
    <source>
        <dbReference type="SAM" id="MobiDB-lite"/>
    </source>
</evidence>
<evidence type="ECO:0000256" key="5">
    <source>
        <dbReference type="PROSITE-ProRule" id="PRU00325"/>
    </source>
</evidence>
<dbReference type="Proteomes" id="UP000813463">
    <property type="component" value="Chromosome 3"/>
</dbReference>
<dbReference type="PROSITE" id="PS50966">
    <property type="entry name" value="ZF_SWIM"/>
    <property type="match status" value="1"/>
</dbReference>
<dbReference type="Pfam" id="PF03101">
    <property type="entry name" value="FAR1"/>
    <property type="match status" value="1"/>
</dbReference>
<accession>A0A9R0I6L6</accession>
<evidence type="ECO:0000313" key="9">
    <source>
        <dbReference type="Proteomes" id="UP000813463"/>
    </source>
</evidence>
<evidence type="ECO:0000313" key="11">
    <source>
        <dbReference type="RefSeq" id="XP_021843598.1"/>
    </source>
</evidence>
<evidence type="ECO:0000256" key="4">
    <source>
        <dbReference type="ARBA" id="ARBA00022833"/>
    </source>
</evidence>